<keyword evidence="1" id="KW-1133">Transmembrane helix</keyword>
<evidence type="ECO:0000256" key="1">
    <source>
        <dbReference type="RuleBase" id="RU363076"/>
    </source>
</evidence>
<dbReference type="CDD" id="cd06662">
    <property type="entry name" value="SURF1"/>
    <property type="match status" value="1"/>
</dbReference>
<comment type="caution">
    <text evidence="1">Lacks conserved residue(s) required for the propagation of feature annotation.</text>
</comment>
<comment type="subcellular location">
    <subcellularLocation>
        <location evidence="1">Cell membrane</location>
        <topology evidence="1">Multi-pass membrane protein</topology>
    </subcellularLocation>
</comment>
<dbReference type="PROSITE" id="PS50895">
    <property type="entry name" value="SURF1"/>
    <property type="match status" value="1"/>
</dbReference>
<evidence type="ECO:0000313" key="4">
    <source>
        <dbReference type="Proteomes" id="UP001484097"/>
    </source>
</evidence>
<evidence type="ECO:0000313" key="3">
    <source>
        <dbReference type="EMBL" id="MEO9247862.1"/>
    </source>
</evidence>
<dbReference type="RefSeq" id="WP_347920498.1">
    <property type="nucleotide sequence ID" value="NZ_JBDXMX010000003.1"/>
</dbReference>
<keyword evidence="1" id="KW-0472">Membrane</keyword>
<accession>A0ABV0II94</accession>
<dbReference type="EMBL" id="JBDXMX010000003">
    <property type="protein sequence ID" value="MEO9247862.1"/>
    <property type="molecule type" value="Genomic_DNA"/>
</dbReference>
<dbReference type="Proteomes" id="UP001484097">
    <property type="component" value="Unassembled WGS sequence"/>
</dbReference>
<comment type="caution">
    <text evidence="3">The sequence shown here is derived from an EMBL/GenBank/DDBJ whole genome shotgun (WGS) entry which is preliminary data.</text>
</comment>
<keyword evidence="4" id="KW-1185">Reference proteome</keyword>
<keyword evidence="1" id="KW-1003">Cell membrane</keyword>
<dbReference type="Pfam" id="PF02104">
    <property type="entry name" value="SURF1"/>
    <property type="match status" value="1"/>
</dbReference>
<comment type="similarity">
    <text evidence="1">Belongs to the SURF1 family.</text>
</comment>
<organism evidence="3 4">
    <name type="scientific">Citricoccus nitrophenolicus</name>
    <dbReference type="NCBI Taxonomy" id="863575"/>
    <lineage>
        <taxon>Bacteria</taxon>
        <taxon>Bacillati</taxon>
        <taxon>Actinomycetota</taxon>
        <taxon>Actinomycetes</taxon>
        <taxon>Micrococcales</taxon>
        <taxon>Micrococcaceae</taxon>
        <taxon>Citricoccus</taxon>
    </lineage>
</organism>
<proteinExistence type="inferred from homology"/>
<evidence type="ECO:0000256" key="2">
    <source>
        <dbReference type="SAM" id="MobiDB-lite"/>
    </source>
</evidence>
<dbReference type="InterPro" id="IPR002994">
    <property type="entry name" value="Surf1/Shy1"/>
</dbReference>
<feature type="compositionally biased region" description="Low complexity" evidence="2">
    <location>
        <begin position="302"/>
        <end position="319"/>
    </location>
</feature>
<reference evidence="3 4" key="1">
    <citation type="submission" date="2024-05" db="EMBL/GenBank/DDBJ databases">
        <authorList>
            <person name="Yi C."/>
        </authorList>
    </citation>
    <scope>NUCLEOTIDE SEQUENCE [LARGE SCALE GENOMIC DNA]</scope>
    <source>
        <strain evidence="3 4">XS13</strain>
    </source>
</reference>
<name>A0ABV0II94_9MICC</name>
<sequence>MLRTALKPTWIAGLILALVVSGVFVLLGKWQMDNAASAPPPLTQTETPVPLTEHFVPEKAMYGTEADQVVTLSGQFLPDTDVFVHPRLNDGEEGYWVVTALRVQGAPQDEVIPVVRGWTASTAASDPAPEGEIHLTGRLLPAEGPGPEGIEQTPDGTVLASLASAELINLWDVRSYAGYVAPFEMTAASGAEVGATAAGSSLEPVIVGPQPQETTYNWMNIFYAIEWVVFAGFAIYLWWRFLRDDHLRQQEEAALDRQWAEEWTAAELERRRARAAEAKIKATEEYERYHGVSVAASPPPASSQQPQPSQQTHPSQESQ</sequence>
<gene>
    <name evidence="3" type="ORF">ABDK96_09230</name>
</gene>
<feature type="region of interest" description="Disordered" evidence="2">
    <location>
        <begin position="289"/>
        <end position="319"/>
    </location>
</feature>
<keyword evidence="1" id="KW-0812">Transmembrane</keyword>
<feature type="transmembrane region" description="Helical" evidence="1">
    <location>
        <begin position="218"/>
        <end position="239"/>
    </location>
</feature>
<protein>
    <recommendedName>
        <fullName evidence="1">SURF1-like protein</fullName>
    </recommendedName>
</protein>